<dbReference type="EMBL" id="JASCIQ010000067">
    <property type="protein sequence ID" value="MDI3409298.1"/>
    <property type="molecule type" value="Genomic_DNA"/>
</dbReference>
<dbReference type="InterPro" id="IPR010982">
    <property type="entry name" value="Lambda_DNA-bd_dom_sf"/>
</dbReference>
<reference evidence="2 3" key="1">
    <citation type="submission" date="2023-05" db="EMBL/GenBank/DDBJ databases">
        <title>Draft genome sequence of Streptomyces sp. B-S-A6 isolated from a cave soil in Thailand.</title>
        <authorList>
            <person name="Chamroensaksri N."/>
            <person name="Muangham S."/>
        </authorList>
    </citation>
    <scope>NUCLEOTIDE SEQUENCE [LARGE SCALE GENOMIC DNA]</scope>
    <source>
        <strain evidence="2 3">B-S-A6</strain>
    </source>
</reference>
<dbReference type="PROSITE" id="PS50943">
    <property type="entry name" value="HTH_CROC1"/>
    <property type="match status" value="1"/>
</dbReference>
<dbReference type="RefSeq" id="WP_282547168.1">
    <property type="nucleotide sequence ID" value="NZ_JASCIQ010000067.1"/>
</dbReference>
<dbReference type="CDD" id="cd00093">
    <property type="entry name" value="HTH_XRE"/>
    <property type="match status" value="1"/>
</dbReference>
<evidence type="ECO:0000313" key="3">
    <source>
        <dbReference type="Proteomes" id="UP001223978"/>
    </source>
</evidence>
<dbReference type="Pfam" id="PF13560">
    <property type="entry name" value="HTH_31"/>
    <property type="match status" value="1"/>
</dbReference>
<comment type="caution">
    <text evidence="2">The sequence shown here is derived from an EMBL/GenBank/DDBJ whole genome shotgun (WGS) entry which is preliminary data.</text>
</comment>
<dbReference type="Gene3D" id="1.10.260.40">
    <property type="entry name" value="lambda repressor-like DNA-binding domains"/>
    <property type="match status" value="1"/>
</dbReference>
<dbReference type="InterPro" id="IPR001387">
    <property type="entry name" value="Cro/C1-type_HTH"/>
</dbReference>
<dbReference type="SMART" id="SM00530">
    <property type="entry name" value="HTH_XRE"/>
    <property type="match status" value="1"/>
</dbReference>
<proteinExistence type="predicted"/>
<accession>A0ABT6SPD9</accession>
<protein>
    <submittedName>
        <fullName evidence="2">Helix-turn-helix transcriptional regulator</fullName>
    </submittedName>
</protein>
<dbReference type="Proteomes" id="UP001223978">
    <property type="component" value="Unassembled WGS sequence"/>
</dbReference>
<organism evidence="2 3">
    <name type="scientific">Streptomyces cavernicola</name>
    <dbReference type="NCBI Taxonomy" id="3043613"/>
    <lineage>
        <taxon>Bacteria</taxon>
        <taxon>Bacillati</taxon>
        <taxon>Actinomycetota</taxon>
        <taxon>Actinomycetes</taxon>
        <taxon>Kitasatosporales</taxon>
        <taxon>Streptomycetaceae</taxon>
        <taxon>Streptomyces</taxon>
    </lineage>
</organism>
<gene>
    <name evidence="2" type="ORF">QIS96_36445</name>
</gene>
<dbReference type="Pfam" id="PF19054">
    <property type="entry name" value="DUF5753"/>
    <property type="match status" value="1"/>
</dbReference>
<dbReference type="SUPFAM" id="SSF47413">
    <property type="entry name" value="lambda repressor-like DNA-binding domains"/>
    <property type="match status" value="1"/>
</dbReference>
<feature type="domain" description="HTH cro/C1-type" evidence="1">
    <location>
        <begin position="24"/>
        <end position="80"/>
    </location>
</feature>
<dbReference type="InterPro" id="IPR043917">
    <property type="entry name" value="DUF5753"/>
</dbReference>
<evidence type="ECO:0000313" key="2">
    <source>
        <dbReference type="EMBL" id="MDI3409298.1"/>
    </source>
</evidence>
<keyword evidence="3" id="KW-1185">Reference proteome</keyword>
<sequence length="286" mass="31305">MPPHPSSHVSSRVQRAREALAGSLREIRKDAGLTGRELAARCGWSESKSSRIENARTPPSDADIQAWCRACGAEGQAPDLIAANRQSAEAHVEWKRLQRTGLRRLQESTGDLYRETKTFRVYVSDVIPGFLQTAGYASALLSSIADFRGTPDDVSEAVAARMRRNEVLHNGGRRFSFVLEESVLRYRLCSAETMAAQLGHLLGAMDLQNVAVGIVPFAEQRAVWPMPTFTVFDDRRVHADTLDAASTLTQPSQVELYARAFERLSQAAVRGAASRALIADAVASLV</sequence>
<name>A0ABT6SPD9_9ACTN</name>
<evidence type="ECO:0000259" key="1">
    <source>
        <dbReference type="PROSITE" id="PS50943"/>
    </source>
</evidence>